<gene>
    <name evidence="2" type="ORF">CAY53_06825</name>
</gene>
<dbReference type="AlphaFoldDB" id="A0A2L1GNH0"/>
<sequence>MLSRHRSPAPTCKANEQGLRTSAGGRSPLAAGTRFGDREADPVCTAGAKAALPAATKAGVFKKSQKPAPKVANACMMGLADA</sequence>
<dbReference type="EMBL" id="CP021255">
    <property type="protein sequence ID" value="AVD71223.1"/>
    <property type="molecule type" value="Genomic_DNA"/>
</dbReference>
<feature type="region of interest" description="Disordered" evidence="1">
    <location>
        <begin position="1"/>
        <end position="38"/>
    </location>
</feature>
<keyword evidence="3" id="KW-1185">Reference proteome</keyword>
<evidence type="ECO:0000313" key="2">
    <source>
        <dbReference type="EMBL" id="AVD71223.1"/>
    </source>
</evidence>
<accession>A0A2L1GNH0</accession>
<proteinExistence type="predicted"/>
<name>A0A2L1GNH0_9BACT</name>
<organism evidence="2 3">
    <name type="scientific">Desulfobulbus oralis</name>
    <dbReference type="NCBI Taxonomy" id="1986146"/>
    <lineage>
        <taxon>Bacteria</taxon>
        <taxon>Pseudomonadati</taxon>
        <taxon>Thermodesulfobacteriota</taxon>
        <taxon>Desulfobulbia</taxon>
        <taxon>Desulfobulbales</taxon>
        <taxon>Desulfobulbaceae</taxon>
        <taxon>Desulfobulbus</taxon>
    </lineage>
</organism>
<dbReference type="Proteomes" id="UP000239867">
    <property type="component" value="Chromosome"/>
</dbReference>
<protein>
    <submittedName>
        <fullName evidence="2">Uncharacterized protein</fullName>
    </submittedName>
</protein>
<reference evidence="2 3" key="1">
    <citation type="journal article" date="2018" name="MBio">
        <title>Insights into the evolution of host association through the isolation and characterization of a novel human periodontal pathobiont, Desulfobulbus oralis.</title>
        <authorList>
            <person name="Cross K.L."/>
            <person name="Chirania P."/>
            <person name="Xiong W."/>
            <person name="Beall C.J."/>
            <person name="Elkins J.G."/>
            <person name="Giannone R.J."/>
            <person name="Griffen A.L."/>
            <person name="Guss A.M."/>
            <person name="Hettich R.L."/>
            <person name="Joshi S.S."/>
            <person name="Mokrzan E.M."/>
            <person name="Martin R.K."/>
            <person name="Zhulin I.B."/>
            <person name="Leys E.J."/>
            <person name="Podar M."/>
        </authorList>
    </citation>
    <scope>NUCLEOTIDE SEQUENCE [LARGE SCALE GENOMIC DNA]</scope>
    <source>
        <strain evidence="2 3">ORNL</strain>
    </source>
</reference>
<dbReference type="RefSeq" id="WP_104936495.1">
    <property type="nucleotide sequence ID" value="NZ_CP021255.1"/>
</dbReference>
<dbReference type="KEGG" id="deo:CAY53_06825"/>
<evidence type="ECO:0000313" key="3">
    <source>
        <dbReference type="Proteomes" id="UP000239867"/>
    </source>
</evidence>
<evidence type="ECO:0000256" key="1">
    <source>
        <dbReference type="SAM" id="MobiDB-lite"/>
    </source>
</evidence>